<gene>
    <name evidence="3" type="ORF">GCM10022267_83660</name>
</gene>
<keyword evidence="2" id="KW-0732">Signal</keyword>
<dbReference type="EMBL" id="BAABBE010000045">
    <property type="protein sequence ID" value="GAA3684085.1"/>
    <property type="molecule type" value="Genomic_DNA"/>
</dbReference>
<reference evidence="4" key="1">
    <citation type="journal article" date="2019" name="Int. J. Syst. Evol. Microbiol.">
        <title>The Global Catalogue of Microorganisms (GCM) 10K type strain sequencing project: providing services to taxonomists for standard genome sequencing and annotation.</title>
        <authorList>
            <consortium name="The Broad Institute Genomics Platform"/>
            <consortium name="The Broad Institute Genome Sequencing Center for Infectious Disease"/>
            <person name="Wu L."/>
            <person name="Ma J."/>
        </authorList>
    </citation>
    <scope>NUCLEOTIDE SEQUENCE [LARGE SCALE GENOMIC DNA]</scope>
    <source>
        <strain evidence="4">JCM 17494</strain>
    </source>
</reference>
<organism evidence="3 4">
    <name type="scientific">Lentzea roselyniae</name>
    <dbReference type="NCBI Taxonomy" id="531940"/>
    <lineage>
        <taxon>Bacteria</taxon>
        <taxon>Bacillati</taxon>
        <taxon>Actinomycetota</taxon>
        <taxon>Actinomycetes</taxon>
        <taxon>Pseudonocardiales</taxon>
        <taxon>Pseudonocardiaceae</taxon>
        <taxon>Lentzea</taxon>
    </lineage>
</organism>
<dbReference type="RefSeq" id="WP_346136550.1">
    <property type="nucleotide sequence ID" value="NZ_BAABBE010000045.1"/>
</dbReference>
<feature type="signal peptide" evidence="2">
    <location>
        <begin position="1"/>
        <end position="22"/>
    </location>
</feature>
<feature type="chain" id="PRO_5045118415" evidence="2">
    <location>
        <begin position="23"/>
        <end position="85"/>
    </location>
</feature>
<evidence type="ECO:0000313" key="3">
    <source>
        <dbReference type="EMBL" id="GAA3684085.1"/>
    </source>
</evidence>
<evidence type="ECO:0000256" key="1">
    <source>
        <dbReference type="SAM" id="MobiDB-lite"/>
    </source>
</evidence>
<keyword evidence="4" id="KW-1185">Reference proteome</keyword>
<sequence>MRGRVLLAVLATALIHVPAASAADDDCGAEVVHFAGKYTGGDMDGLLEVELTVGTTGASTATVNTPDGALTGEGQASLPEPEISW</sequence>
<dbReference type="Proteomes" id="UP001500711">
    <property type="component" value="Unassembled WGS sequence"/>
</dbReference>
<proteinExistence type="predicted"/>
<evidence type="ECO:0000313" key="4">
    <source>
        <dbReference type="Proteomes" id="UP001500711"/>
    </source>
</evidence>
<feature type="region of interest" description="Disordered" evidence="1">
    <location>
        <begin position="58"/>
        <end position="85"/>
    </location>
</feature>
<name>A0ABP7C952_9PSEU</name>
<accession>A0ABP7C952</accession>
<protein>
    <submittedName>
        <fullName evidence="3">Uncharacterized protein</fullName>
    </submittedName>
</protein>
<evidence type="ECO:0000256" key="2">
    <source>
        <dbReference type="SAM" id="SignalP"/>
    </source>
</evidence>
<comment type="caution">
    <text evidence="3">The sequence shown here is derived from an EMBL/GenBank/DDBJ whole genome shotgun (WGS) entry which is preliminary data.</text>
</comment>